<dbReference type="EMBL" id="MCFG01000199">
    <property type="protein sequence ID" value="ORX78764.1"/>
    <property type="molecule type" value="Genomic_DNA"/>
</dbReference>
<evidence type="ECO:0000256" key="10">
    <source>
        <dbReference type="SAM" id="Phobius"/>
    </source>
</evidence>
<feature type="transmembrane region" description="Helical" evidence="10">
    <location>
        <begin position="55"/>
        <end position="82"/>
    </location>
</feature>
<comment type="subcellular location">
    <subcellularLocation>
        <location evidence="2">Membrane</location>
        <topology evidence="2">Multi-pass membrane protein</topology>
    </subcellularLocation>
</comment>
<evidence type="ECO:0000256" key="7">
    <source>
        <dbReference type="ARBA" id="ARBA00022801"/>
    </source>
</evidence>
<dbReference type="PANTHER" id="PTHR43066">
    <property type="entry name" value="RHOMBOID-RELATED PROTEIN"/>
    <property type="match status" value="1"/>
</dbReference>
<evidence type="ECO:0000313" key="13">
    <source>
        <dbReference type="Proteomes" id="UP000193944"/>
    </source>
</evidence>
<evidence type="ECO:0000256" key="2">
    <source>
        <dbReference type="ARBA" id="ARBA00004141"/>
    </source>
</evidence>
<keyword evidence="8 10" id="KW-1133">Transmembrane helix</keyword>
<keyword evidence="9 10" id="KW-0472">Membrane</keyword>
<dbReference type="GO" id="GO:0016020">
    <property type="term" value="C:membrane"/>
    <property type="evidence" value="ECO:0007669"/>
    <property type="project" value="UniProtKB-SubCell"/>
</dbReference>
<dbReference type="STRING" id="1754192.A0A1Y1X097"/>
<organism evidence="12 13">
    <name type="scientific">Anaeromyces robustus</name>
    <dbReference type="NCBI Taxonomy" id="1754192"/>
    <lineage>
        <taxon>Eukaryota</taxon>
        <taxon>Fungi</taxon>
        <taxon>Fungi incertae sedis</taxon>
        <taxon>Chytridiomycota</taxon>
        <taxon>Chytridiomycota incertae sedis</taxon>
        <taxon>Neocallimastigomycetes</taxon>
        <taxon>Neocallimastigales</taxon>
        <taxon>Neocallimastigaceae</taxon>
        <taxon>Anaeromyces</taxon>
    </lineage>
</organism>
<dbReference type="PANTHER" id="PTHR43066:SF1">
    <property type="entry name" value="RHOMBOID PROTEIN 2"/>
    <property type="match status" value="1"/>
</dbReference>
<reference evidence="12 13" key="2">
    <citation type="submission" date="2016-08" db="EMBL/GenBank/DDBJ databases">
        <title>Pervasive Adenine N6-methylation of Active Genes in Fungi.</title>
        <authorList>
            <consortium name="DOE Joint Genome Institute"/>
            <person name="Mondo S.J."/>
            <person name="Dannebaum R.O."/>
            <person name="Kuo R.C."/>
            <person name="Labutti K."/>
            <person name="Haridas S."/>
            <person name="Kuo A."/>
            <person name="Salamov A."/>
            <person name="Ahrendt S.R."/>
            <person name="Lipzen A."/>
            <person name="Sullivan W."/>
            <person name="Andreopoulos W.B."/>
            <person name="Clum A."/>
            <person name="Lindquist E."/>
            <person name="Daum C."/>
            <person name="Ramamoorthy G.K."/>
            <person name="Gryganskyi A."/>
            <person name="Culley D."/>
            <person name="Magnuson J.K."/>
            <person name="James T.Y."/>
            <person name="O'Malley M.A."/>
            <person name="Stajich J.E."/>
            <person name="Spatafora J.W."/>
            <person name="Visel A."/>
            <person name="Grigoriev I.V."/>
        </authorList>
    </citation>
    <scope>NUCLEOTIDE SEQUENCE [LARGE SCALE GENOMIC DNA]</scope>
    <source>
        <strain evidence="12 13">S4</strain>
    </source>
</reference>
<dbReference type="Pfam" id="PF01694">
    <property type="entry name" value="Rhomboid"/>
    <property type="match status" value="1"/>
</dbReference>
<dbReference type="Proteomes" id="UP000193944">
    <property type="component" value="Unassembled WGS sequence"/>
</dbReference>
<evidence type="ECO:0000256" key="3">
    <source>
        <dbReference type="ARBA" id="ARBA00009045"/>
    </source>
</evidence>
<dbReference type="GO" id="GO:0004252">
    <property type="term" value="F:serine-type endopeptidase activity"/>
    <property type="evidence" value="ECO:0007669"/>
    <property type="project" value="InterPro"/>
</dbReference>
<dbReference type="InterPro" id="IPR035952">
    <property type="entry name" value="Rhomboid-like_sf"/>
</dbReference>
<keyword evidence="7" id="KW-0378">Hydrolase</keyword>
<accession>A0A1Y1X097</accession>
<comment type="caution">
    <text evidence="12">The sequence shown here is derived from an EMBL/GenBank/DDBJ whole genome shotgun (WGS) entry which is preliminary data.</text>
</comment>
<feature type="transmembrane region" description="Helical" evidence="10">
    <location>
        <begin position="94"/>
        <end position="113"/>
    </location>
</feature>
<evidence type="ECO:0000259" key="11">
    <source>
        <dbReference type="Pfam" id="PF01694"/>
    </source>
</evidence>
<evidence type="ECO:0000256" key="4">
    <source>
        <dbReference type="ARBA" id="ARBA00013039"/>
    </source>
</evidence>
<sequence length="153" mass="17409">MNTDIKEALEKLKKWFFLMPAGTKTIFITILSLYILKLFWSGEVEDTCINPEMMWSHIITSCNFVHASILHIVFNSIALIHFSSNFEKNVGSVLLVYIVLVFSVLIAVIYSFTAEILSIMFISKWVNTCTIGISGVLFSFITIESLQNETIKQ</sequence>
<evidence type="ECO:0000313" key="12">
    <source>
        <dbReference type="EMBL" id="ORX78764.1"/>
    </source>
</evidence>
<dbReference type="SUPFAM" id="SSF144091">
    <property type="entry name" value="Rhomboid-like"/>
    <property type="match status" value="1"/>
</dbReference>
<dbReference type="GO" id="GO:0006508">
    <property type="term" value="P:proteolysis"/>
    <property type="evidence" value="ECO:0007669"/>
    <property type="project" value="UniProtKB-KW"/>
</dbReference>
<feature type="domain" description="Peptidase S54 rhomboid" evidence="11">
    <location>
        <begin position="55"/>
        <end position="145"/>
    </location>
</feature>
<dbReference type="AlphaFoldDB" id="A0A1Y1X097"/>
<dbReference type="Gene3D" id="1.20.1540.10">
    <property type="entry name" value="Rhomboid-like"/>
    <property type="match status" value="1"/>
</dbReference>
<dbReference type="EC" id="3.4.21.105" evidence="4"/>
<reference evidence="12 13" key="1">
    <citation type="submission" date="2016-08" db="EMBL/GenBank/DDBJ databases">
        <title>A Parts List for Fungal Cellulosomes Revealed by Comparative Genomics.</title>
        <authorList>
            <consortium name="DOE Joint Genome Institute"/>
            <person name="Haitjema C.H."/>
            <person name="Gilmore S.P."/>
            <person name="Henske J.K."/>
            <person name="Solomon K.V."/>
            <person name="De Groot R."/>
            <person name="Kuo A."/>
            <person name="Mondo S.J."/>
            <person name="Salamov A.A."/>
            <person name="Labutti K."/>
            <person name="Zhao Z."/>
            <person name="Chiniquy J."/>
            <person name="Barry K."/>
            <person name="Brewer H.M."/>
            <person name="Purvine S.O."/>
            <person name="Wright A.T."/>
            <person name="Boxma B."/>
            <person name="Van Alen T."/>
            <person name="Hackstein J.H."/>
            <person name="Baker S.E."/>
            <person name="Grigoriev I.V."/>
            <person name="O'Malley M.A."/>
        </authorList>
    </citation>
    <scope>NUCLEOTIDE SEQUENCE [LARGE SCALE GENOMIC DNA]</scope>
    <source>
        <strain evidence="12 13">S4</strain>
    </source>
</reference>
<feature type="transmembrane region" description="Helical" evidence="10">
    <location>
        <begin position="125"/>
        <end position="143"/>
    </location>
</feature>
<keyword evidence="13" id="KW-1185">Reference proteome</keyword>
<dbReference type="OrthoDB" id="10257275at2759"/>
<dbReference type="InterPro" id="IPR022764">
    <property type="entry name" value="Peptidase_S54_rhomboid_dom"/>
</dbReference>
<evidence type="ECO:0000256" key="6">
    <source>
        <dbReference type="ARBA" id="ARBA00022692"/>
    </source>
</evidence>
<protein>
    <recommendedName>
        <fullName evidence="4">rhomboid protease</fullName>
        <ecNumber evidence="4">3.4.21.105</ecNumber>
    </recommendedName>
</protein>
<keyword evidence="5" id="KW-0645">Protease</keyword>
<comment type="similarity">
    <text evidence="3">Belongs to the peptidase S54 family.</text>
</comment>
<comment type="catalytic activity">
    <reaction evidence="1">
        <text>Cleaves type-1 transmembrane domains using a catalytic dyad composed of serine and histidine that are contributed by different transmembrane domains.</text>
        <dbReference type="EC" id="3.4.21.105"/>
    </reaction>
</comment>
<gene>
    <name evidence="12" type="ORF">BCR32DRAFT_246935</name>
</gene>
<proteinExistence type="inferred from homology"/>
<evidence type="ECO:0000256" key="1">
    <source>
        <dbReference type="ARBA" id="ARBA00000156"/>
    </source>
</evidence>
<evidence type="ECO:0000256" key="5">
    <source>
        <dbReference type="ARBA" id="ARBA00022670"/>
    </source>
</evidence>
<keyword evidence="6 10" id="KW-0812">Transmembrane</keyword>
<name>A0A1Y1X097_9FUNG</name>
<evidence type="ECO:0000256" key="8">
    <source>
        <dbReference type="ARBA" id="ARBA00022989"/>
    </source>
</evidence>
<feature type="transmembrane region" description="Helical" evidence="10">
    <location>
        <begin position="15"/>
        <end position="35"/>
    </location>
</feature>
<evidence type="ECO:0000256" key="9">
    <source>
        <dbReference type="ARBA" id="ARBA00023136"/>
    </source>
</evidence>